<dbReference type="Gene3D" id="3.40.630.190">
    <property type="entry name" value="LCP protein"/>
    <property type="match status" value="1"/>
</dbReference>
<name>A0ABP7LKK1_9ACTN</name>
<gene>
    <name evidence="5" type="ORF">GCM10022207_86050</name>
</gene>
<feature type="region of interest" description="Disordered" evidence="2">
    <location>
        <begin position="475"/>
        <end position="508"/>
    </location>
</feature>
<evidence type="ECO:0000256" key="1">
    <source>
        <dbReference type="ARBA" id="ARBA00006068"/>
    </source>
</evidence>
<dbReference type="NCBIfam" id="TIGR00350">
    <property type="entry name" value="lytR_cpsA_psr"/>
    <property type="match status" value="1"/>
</dbReference>
<evidence type="ECO:0000313" key="5">
    <source>
        <dbReference type="EMBL" id="GAA3903706.1"/>
    </source>
</evidence>
<organism evidence="5 6">
    <name type="scientific">Streptomyces lannensis</name>
    <dbReference type="NCBI Taxonomy" id="766498"/>
    <lineage>
        <taxon>Bacteria</taxon>
        <taxon>Bacillati</taxon>
        <taxon>Actinomycetota</taxon>
        <taxon>Actinomycetes</taxon>
        <taxon>Kitasatosporales</taxon>
        <taxon>Streptomycetaceae</taxon>
        <taxon>Streptomyces</taxon>
    </lineage>
</organism>
<dbReference type="InterPro" id="IPR050922">
    <property type="entry name" value="LytR/CpsA/Psr_CW_biosynth"/>
</dbReference>
<sequence length="508" mass="52389">MGFVLLLGIGTAAYAYWKLTSGIKSDDLSANGKDGAGHETPDAFGRSPINILVIGSDARATASDCKLGGACGTAGGARADVEMVVHISADRSNATVMSIPRDLRSSWNGCHAAHHPSMGPQSNQMINSALEGGPGCSVVAVHELTGIPIDHFMMVDFSGVVTMSRAVGGVPICVDHDIYDPYSHLKLKEGPHVLEGQAALEFVRTRHGFGDSSDSRGRTAAQHIFLSSLLNQLKTKGTLSSPTRMWAIANAATQSLTVDSSLNSATKLVGLAGDLNKVPANRVTFATMQTHDLKVNGVWQTLVTNPGANNMFKSIANDQSLTAAASPASPSTAPAATAVVTSAIAVQVQNGTTVRGRANTIAQELLRRGFSEQTAAVNGTPATTTSLAYQAGHIRQAKAVAEALGLPVSVLKQQSGTGIVLVIGTDWPSGTSFPGSKTAPAPVDTQATLDGANVKLGNDNATCAQVSTFKTAIGLDASGKPTSSDHPTSSTTPTRAYALSPEVKDSAP</sequence>
<dbReference type="Gene3D" id="3.30.70.2390">
    <property type="match status" value="1"/>
</dbReference>
<dbReference type="InterPro" id="IPR027381">
    <property type="entry name" value="LytR/CpsA/Psr_C"/>
</dbReference>
<feature type="compositionally biased region" description="Low complexity" evidence="2">
    <location>
        <begin position="481"/>
        <end position="494"/>
    </location>
</feature>
<dbReference type="Proteomes" id="UP001501563">
    <property type="component" value="Unassembled WGS sequence"/>
</dbReference>
<accession>A0ABP7LKK1</accession>
<dbReference type="InterPro" id="IPR004474">
    <property type="entry name" value="LytR_CpsA_psr"/>
</dbReference>
<feature type="domain" description="Cell envelope-related transcriptional attenuator" evidence="3">
    <location>
        <begin position="78"/>
        <end position="234"/>
    </location>
</feature>
<reference evidence="6" key="1">
    <citation type="journal article" date="2019" name="Int. J. Syst. Evol. Microbiol.">
        <title>The Global Catalogue of Microorganisms (GCM) 10K type strain sequencing project: providing services to taxonomists for standard genome sequencing and annotation.</title>
        <authorList>
            <consortium name="The Broad Institute Genomics Platform"/>
            <consortium name="The Broad Institute Genome Sequencing Center for Infectious Disease"/>
            <person name="Wu L."/>
            <person name="Ma J."/>
        </authorList>
    </citation>
    <scope>NUCLEOTIDE SEQUENCE [LARGE SCALE GENOMIC DNA]</scope>
    <source>
        <strain evidence="6">JCM 16578</strain>
    </source>
</reference>
<comment type="caution">
    <text evidence="5">The sequence shown here is derived from an EMBL/GenBank/DDBJ whole genome shotgun (WGS) entry which is preliminary data.</text>
</comment>
<protein>
    <submittedName>
        <fullName evidence="5">LCP family protein</fullName>
    </submittedName>
</protein>
<evidence type="ECO:0000313" key="6">
    <source>
        <dbReference type="Proteomes" id="UP001501563"/>
    </source>
</evidence>
<evidence type="ECO:0000256" key="2">
    <source>
        <dbReference type="SAM" id="MobiDB-lite"/>
    </source>
</evidence>
<comment type="similarity">
    <text evidence="1">Belongs to the LytR/CpsA/Psr (LCP) family.</text>
</comment>
<dbReference type="PANTHER" id="PTHR33392:SF6">
    <property type="entry name" value="POLYISOPRENYL-TEICHOIC ACID--PEPTIDOGLYCAN TEICHOIC ACID TRANSFERASE TAGU"/>
    <property type="match status" value="1"/>
</dbReference>
<evidence type="ECO:0000259" key="3">
    <source>
        <dbReference type="Pfam" id="PF03816"/>
    </source>
</evidence>
<dbReference type="Pfam" id="PF03816">
    <property type="entry name" value="LytR_cpsA_psr"/>
    <property type="match status" value="1"/>
</dbReference>
<evidence type="ECO:0000259" key="4">
    <source>
        <dbReference type="Pfam" id="PF13399"/>
    </source>
</evidence>
<feature type="domain" description="LytR/CpsA/Psr regulator C-terminal" evidence="4">
    <location>
        <begin position="344"/>
        <end position="427"/>
    </location>
</feature>
<dbReference type="EMBL" id="BAAAZA010000054">
    <property type="protein sequence ID" value="GAA3903706.1"/>
    <property type="molecule type" value="Genomic_DNA"/>
</dbReference>
<proteinExistence type="inferred from homology"/>
<dbReference type="Pfam" id="PF13399">
    <property type="entry name" value="LytR_C"/>
    <property type="match status" value="1"/>
</dbReference>
<keyword evidence="6" id="KW-1185">Reference proteome</keyword>
<dbReference type="PANTHER" id="PTHR33392">
    <property type="entry name" value="POLYISOPRENYL-TEICHOIC ACID--PEPTIDOGLYCAN TEICHOIC ACID TRANSFERASE TAGU"/>
    <property type="match status" value="1"/>
</dbReference>